<dbReference type="EC" id="2.1.1.37" evidence="1"/>
<dbReference type="Gene3D" id="3.40.50.150">
    <property type="entry name" value="Vaccinia Virus protein VP39"/>
    <property type="match status" value="1"/>
</dbReference>
<feature type="active site" evidence="6">
    <location>
        <position position="104"/>
    </location>
</feature>
<dbReference type="InterPro" id="IPR050750">
    <property type="entry name" value="C5-MTase"/>
</dbReference>
<evidence type="ECO:0000313" key="11">
    <source>
        <dbReference type="Proteomes" id="UP000286734"/>
    </source>
</evidence>
<dbReference type="Proteomes" id="UP000286734">
    <property type="component" value="Unassembled WGS sequence"/>
</dbReference>
<dbReference type="NCBIfam" id="TIGR00675">
    <property type="entry name" value="dcm"/>
    <property type="match status" value="1"/>
</dbReference>
<dbReference type="Proteomes" id="UP000288073">
    <property type="component" value="Unassembled WGS sequence"/>
</dbReference>
<comment type="caution">
    <text evidence="8">The sequence shown here is derived from an EMBL/GenBank/DDBJ whole genome shotgun (WGS) entry which is preliminary data.</text>
</comment>
<evidence type="ECO:0000256" key="1">
    <source>
        <dbReference type="ARBA" id="ARBA00011975"/>
    </source>
</evidence>
<evidence type="ECO:0000256" key="7">
    <source>
        <dbReference type="RuleBase" id="RU000416"/>
    </source>
</evidence>
<dbReference type="GO" id="GO:0032259">
    <property type="term" value="P:methylation"/>
    <property type="evidence" value="ECO:0007669"/>
    <property type="project" value="UniProtKB-KW"/>
</dbReference>
<proteinExistence type="inferred from homology"/>
<protein>
    <recommendedName>
        <fullName evidence="1">DNA (cytosine-5-)-methyltransferase</fullName>
        <ecNumber evidence="1">2.1.1.37</ecNumber>
    </recommendedName>
</protein>
<keyword evidence="2 6" id="KW-0489">Methyltransferase</keyword>
<evidence type="ECO:0000313" key="12">
    <source>
        <dbReference type="Proteomes" id="UP000288073"/>
    </source>
</evidence>
<keyword evidence="3 6" id="KW-0808">Transferase</keyword>
<evidence type="ECO:0000313" key="10">
    <source>
        <dbReference type="EMBL" id="RTI19372.1"/>
    </source>
</evidence>
<reference evidence="11 12" key="1">
    <citation type="journal article" date="2019" name="Extremophiles">
        <title>Biogeography of thermophiles and predominance of Thermus scotoductus in domestic water heaters.</title>
        <authorList>
            <person name="Wilpiszeski R.L."/>
            <person name="Zhang Z."/>
            <person name="House C.H."/>
        </authorList>
    </citation>
    <scope>NUCLEOTIDE SEQUENCE [LARGE SCALE GENOMIC DNA]</scope>
    <source>
        <strain evidence="10 12">10_S10</strain>
        <strain evidence="9 13">16_S16</strain>
        <strain evidence="8 11">34_S34</strain>
    </source>
</reference>
<dbReference type="Proteomes" id="UP000288347">
    <property type="component" value="Unassembled WGS sequence"/>
</dbReference>
<name>A0A430R885_THESC</name>
<evidence type="ECO:0000256" key="3">
    <source>
        <dbReference type="ARBA" id="ARBA00022679"/>
    </source>
</evidence>
<dbReference type="InterPro" id="IPR029063">
    <property type="entry name" value="SAM-dependent_MTases_sf"/>
</dbReference>
<evidence type="ECO:0000313" key="8">
    <source>
        <dbReference type="EMBL" id="RTH03568.1"/>
    </source>
</evidence>
<dbReference type="InterPro" id="IPR001525">
    <property type="entry name" value="C5_MeTfrase"/>
</dbReference>
<dbReference type="PROSITE" id="PS51679">
    <property type="entry name" value="SAM_MT_C5"/>
    <property type="match status" value="1"/>
</dbReference>
<gene>
    <name evidence="10" type="ORF">CSW23_03280</name>
    <name evidence="9" type="ORF">CSW29_01215</name>
    <name evidence="8" type="ORF">CSW47_08450</name>
</gene>
<organism evidence="8 11">
    <name type="scientific">Thermus scotoductus</name>
    <dbReference type="NCBI Taxonomy" id="37636"/>
    <lineage>
        <taxon>Bacteria</taxon>
        <taxon>Thermotogati</taxon>
        <taxon>Deinococcota</taxon>
        <taxon>Deinococci</taxon>
        <taxon>Thermales</taxon>
        <taxon>Thermaceae</taxon>
        <taxon>Thermus</taxon>
    </lineage>
</organism>
<evidence type="ECO:0000256" key="5">
    <source>
        <dbReference type="ARBA" id="ARBA00022747"/>
    </source>
</evidence>
<sequence length="406" mass="44828">MPPVHRRLHINLDTTNGGLDVLGYDTLAGEVDRTFADFFAGIGLVRLGLEAQGWHSLWANDIDPGKFAMYAAHFGPDHYRLDDIRNVQPGEVPDVDLAHASFPCVDLSLAGERAGLKGRESGLIWEFIRILRGMAQQGRAPKLVTLENVAGWITSRGGSDFRAVLEALNSLGYVCDAVVLDAAWFVPQSRPRVFVVAHLGDHPLMSQRPLDVEPSRVRPPKLVEFIRAHSDLAWGLIAYPEPPQLGLRLEDILEDLPEDHDAWWPEERVAYLLGQMKPQHLGLVEAAAKSDDLLAMTVYRRMRNGRSMAEVRADGIAGCLRTPRGGSSRQILVIAGRGRIRVRLMTAREYARLQGVPDTYPIDVPYNQALWGFGDAVCVPVVEWLAEHALNPLVASQYASSVAASC</sequence>
<comment type="similarity">
    <text evidence="6 7">Belongs to the class I-like SAM-binding methyltransferase superfamily. C5-methyltransferase family.</text>
</comment>
<evidence type="ECO:0000256" key="2">
    <source>
        <dbReference type="ARBA" id="ARBA00022603"/>
    </source>
</evidence>
<dbReference type="Pfam" id="PF00145">
    <property type="entry name" value="DNA_methylase"/>
    <property type="match status" value="1"/>
</dbReference>
<dbReference type="GO" id="GO:0003886">
    <property type="term" value="F:DNA (cytosine-5-)-methyltransferase activity"/>
    <property type="evidence" value="ECO:0007669"/>
    <property type="project" value="UniProtKB-EC"/>
</dbReference>
<evidence type="ECO:0000256" key="4">
    <source>
        <dbReference type="ARBA" id="ARBA00022691"/>
    </source>
</evidence>
<dbReference type="EMBL" id="PELP01000225">
    <property type="protein sequence ID" value="RTH03568.1"/>
    <property type="molecule type" value="Genomic_DNA"/>
</dbReference>
<dbReference type="PRINTS" id="PR00105">
    <property type="entry name" value="C5METTRFRASE"/>
</dbReference>
<dbReference type="EMBL" id="PEMH01000025">
    <property type="protein sequence ID" value="RTI03131.1"/>
    <property type="molecule type" value="Genomic_DNA"/>
</dbReference>
<keyword evidence="4 6" id="KW-0949">S-adenosyl-L-methionine</keyword>
<dbReference type="Gene3D" id="3.90.120.10">
    <property type="entry name" value="DNA Methylase, subunit A, domain 2"/>
    <property type="match status" value="1"/>
</dbReference>
<dbReference type="PANTHER" id="PTHR46098">
    <property type="entry name" value="TRNA (CYTOSINE(38)-C(5))-METHYLTRANSFERASE"/>
    <property type="match status" value="1"/>
</dbReference>
<keyword evidence="5" id="KW-0680">Restriction system</keyword>
<dbReference type="SUPFAM" id="SSF53335">
    <property type="entry name" value="S-adenosyl-L-methionine-dependent methyltransferases"/>
    <property type="match status" value="1"/>
</dbReference>
<evidence type="ECO:0000313" key="9">
    <source>
        <dbReference type="EMBL" id="RTI03131.1"/>
    </source>
</evidence>
<evidence type="ECO:0000256" key="6">
    <source>
        <dbReference type="PROSITE-ProRule" id="PRU01016"/>
    </source>
</evidence>
<dbReference type="GO" id="GO:0009307">
    <property type="term" value="P:DNA restriction-modification system"/>
    <property type="evidence" value="ECO:0007669"/>
    <property type="project" value="UniProtKB-KW"/>
</dbReference>
<evidence type="ECO:0000313" key="13">
    <source>
        <dbReference type="Proteomes" id="UP000288347"/>
    </source>
</evidence>
<dbReference type="EMBL" id="PEMN01000077">
    <property type="protein sequence ID" value="RTI19372.1"/>
    <property type="molecule type" value="Genomic_DNA"/>
</dbReference>
<dbReference type="AlphaFoldDB" id="A0A430R885"/>
<accession>A0A430R885</accession>
<dbReference type="PANTHER" id="PTHR46098:SF1">
    <property type="entry name" value="TRNA (CYTOSINE(38)-C(5))-METHYLTRANSFERASE"/>
    <property type="match status" value="1"/>
</dbReference>